<dbReference type="PROSITE" id="PS51352">
    <property type="entry name" value="THIOREDOXIN_2"/>
    <property type="match status" value="1"/>
</dbReference>
<evidence type="ECO:0000256" key="4">
    <source>
        <dbReference type="ARBA" id="ARBA00023284"/>
    </source>
</evidence>
<evidence type="ECO:0000259" key="5">
    <source>
        <dbReference type="PROSITE" id="PS51352"/>
    </source>
</evidence>
<gene>
    <name evidence="6" type="ORF">BDD43_0665</name>
</gene>
<dbReference type="InterPro" id="IPR017937">
    <property type="entry name" value="Thioredoxin_CS"/>
</dbReference>
<dbReference type="RefSeq" id="WP_121196317.1">
    <property type="nucleotide sequence ID" value="NZ_RBKU01000001.1"/>
</dbReference>
<dbReference type="PROSITE" id="PS00194">
    <property type="entry name" value="THIOREDOXIN_1"/>
    <property type="match status" value="1"/>
</dbReference>
<dbReference type="SUPFAM" id="SSF52833">
    <property type="entry name" value="Thioredoxin-like"/>
    <property type="match status" value="1"/>
</dbReference>
<sequence length="368" mass="42521">MVKSTNLKEFLTGIFLALGIYSCGNLNIEKNAVIKGDVQTPKNGKIYLLDISKKDVIKDSANVVNGKFIFTIKSKSSFMPFEAALSTWRDTRGVKGLWPIGLFNPYRKNYIESTFFVDRGITSINKVENQDYYEIRGSKQNEPFYRKLQFGDLNKNQNAAERNEVIAADLKLIKKYPYSFYLLNLIYLNRELFTINELNLLTAAFNDEARTWTPYDKLKSWMAYQERGNSMLPNIVLKNENGGQSYIFDDNVKFNMLVFWASWCGPCRKEIPVLKEIYQKYHNNGLSITNISIDNNENSWKEAVAIEKMPWKQLIANDSTKGIFNLHYNISSIPVIVLVGKNGELIQRFEGSLRKEEYYKTLSILDKE</sequence>
<dbReference type="GO" id="GO:0030313">
    <property type="term" value="C:cell envelope"/>
    <property type="evidence" value="ECO:0007669"/>
    <property type="project" value="UniProtKB-SubCell"/>
</dbReference>
<dbReference type="GO" id="GO:0016853">
    <property type="term" value="F:isomerase activity"/>
    <property type="evidence" value="ECO:0007669"/>
    <property type="project" value="UniProtKB-KW"/>
</dbReference>
<proteinExistence type="predicted"/>
<dbReference type="InterPro" id="IPR050553">
    <property type="entry name" value="Thioredoxin_ResA/DsbE_sf"/>
</dbReference>
<keyword evidence="7" id="KW-1185">Reference proteome</keyword>
<dbReference type="PROSITE" id="PS51257">
    <property type="entry name" value="PROKAR_LIPOPROTEIN"/>
    <property type="match status" value="1"/>
</dbReference>
<dbReference type="GO" id="GO:0017004">
    <property type="term" value="P:cytochrome complex assembly"/>
    <property type="evidence" value="ECO:0007669"/>
    <property type="project" value="UniProtKB-KW"/>
</dbReference>
<keyword evidence="2" id="KW-0201">Cytochrome c-type biogenesis</keyword>
<dbReference type="InterPro" id="IPR013766">
    <property type="entry name" value="Thioredoxin_domain"/>
</dbReference>
<comment type="subcellular location">
    <subcellularLocation>
        <location evidence="1">Cell envelope</location>
    </subcellularLocation>
</comment>
<keyword evidence="3" id="KW-1015">Disulfide bond</keyword>
<dbReference type="EMBL" id="RBKU01000001">
    <property type="protein sequence ID" value="RKR80544.1"/>
    <property type="molecule type" value="Genomic_DNA"/>
</dbReference>
<dbReference type="Pfam" id="PF14289">
    <property type="entry name" value="DUF4369"/>
    <property type="match status" value="1"/>
</dbReference>
<keyword evidence="4" id="KW-0676">Redox-active center</keyword>
<dbReference type="Proteomes" id="UP000268007">
    <property type="component" value="Unassembled WGS sequence"/>
</dbReference>
<keyword evidence="6" id="KW-0413">Isomerase</keyword>
<dbReference type="PANTHER" id="PTHR42852:SF6">
    <property type="entry name" value="THIOL:DISULFIDE INTERCHANGE PROTEIN DSBE"/>
    <property type="match status" value="1"/>
</dbReference>
<dbReference type="Pfam" id="PF13905">
    <property type="entry name" value="Thioredoxin_8"/>
    <property type="match status" value="1"/>
</dbReference>
<dbReference type="InterPro" id="IPR036249">
    <property type="entry name" value="Thioredoxin-like_sf"/>
</dbReference>
<dbReference type="InterPro" id="IPR012336">
    <property type="entry name" value="Thioredoxin-like_fold"/>
</dbReference>
<name>A0A495IWY1_9SPHI</name>
<dbReference type="AlphaFoldDB" id="A0A495IWY1"/>
<evidence type="ECO:0000313" key="7">
    <source>
        <dbReference type="Proteomes" id="UP000268007"/>
    </source>
</evidence>
<organism evidence="6 7">
    <name type="scientific">Mucilaginibacter gracilis</name>
    <dbReference type="NCBI Taxonomy" id="423350"/>
    <lineage>
        <taxon>Bacteria</taxon>
        <taxon>Pseudomonadati</taxon>
        <taxon>Bacteroidota</taxon>
        <taxon>Sphingobacteriia</taxon>
        <taxon>Sphingobacteriales</taxon>
        <taxon>Sphingobacteriaceae</taxon>
        <taxon>Mucilaginibacter</taxon>
    </lineage>
</organism>
<dbReference type="InterPro" id="IPR025380">
    <property type="entry name" value="DUF4369"/>
</dbReference>
<protein>
    <submittedName>
        <fullName evidence="6">Thiol-disulfide isomerase/thioredoxin</fullName>
    </submittedName>
</protein>
<feature type="domain" description="Thioredoxin" evidence="5">
    <location>
        <begin position="226"/>
        <end position="368"/>
    </location>
</feature>
<comment type="caution">
    <text evidence="6">The sequence shown here is derived from an EMBL/GenBank/DDBJ whole genome shotgun (WGS) entry which is preliminary data.</text>
</comment>
<dbReference type="OrthoDB" id="6399635at2"/>
<dbReference type="Gene3D" id="3.40.30.10">
    <property type="entry name" value="Glutaredoxin"/>
    <property type="match status" value="1"/>
</dbReference>
<dbReference type="PANTHER" id="PTHR42852">
    <property type="entry name" value="THIOL:DISULFIDE INTERCHANGE PROTEIN DSBE"/>
    <property type="match status" value="1"/>
</dbReference>
<evidence type="ECO:0000256" key="2">
    <source>
        <dbReference type="ARBA" id="ARBA00022748"/>
    </source>
</evidence>
<accession>A0A495IWY1</accession>
<evidence type="ECO:0000256" key="1">
    <source>
        <dbReference type="ARBA" id="ARBA00004196"/>
    </source>
</evidence>
<reference evidence="6 7" key="1">
    <citation type="submission" date="2018-10" db="EMBL/GenBank/DDBJ databases">
        <title>Genomic Encyclopedia of Archaeal and Bacterial Type Strains, Phase II (KMG-II): from individual species to whole genera.</title>
        <authorList>
            <person name="Goeker M."/>
        </authorList>
    </citation>
    <scope>NUCLEOTIDE SEQUENCE [LARGE SCALE GENOMIC DNA]</scope>
    <source>
        <strain evidence="6 7">DSM 18602</strain>
    </source>
</reference>
<evidence type="ECO:0000313" key="6">
    <source>
        <dbReference type="EMBL" id="RKR80544.1"/>
    </source>
</evidence>
<dbReference type="CDD" id="cd02966">
    <property type="entry name" value="TlpA_like_family"/>
    <property type="match status" value="1"/>
</dbReference>
<evidence type="ECO:0000256" key="3">
    <source>
        <dbReference type="ARBA" id="ARBA00023157"/>
    </source>
</evidence>